<dbReference type="EMBL" id="RBNI01007492">
    <property type="protein sequence ID" value="RUP45303.1"/>
    <property type="molecule type" value="Genomic_DNA"/>
</dbReference>
<dbReference type="AlphaFoldDB" id="A0A433D3E1"/>
<gene>
    <name evidence="1" type="ORF">BC936DRAFT_148343</name>
</gene>
<dbReference type="Proteomes" id="UP000268093">
    <property type="component" value="Unassembled WGS sequence"/>
</dbReference>
<accession>A0A433D3E1</accession>
<keyword evidence="2" id="KW-1185">Reference proteome</keyword>
<evidence type="ECO:0000313" key="2">
    <source>
        <dbReference type="Proteomes" id="UP000268093"/>
    </source>
</evidence>
<protein>
    <submittedName>
        <fullName evidence="1">Uncharacterized protein</fullName>
    </submittedName>
</protein>
<proteinExistence type="predicted"/>
<name>A0A433D3E1_9FUNG</name>
<comment type="caution">
    <text evidence="1">The sequence shown here is derived from an EMBL/GenBank/DDBJ whole genome shotgun (WGS) entry which is preliminary data.</text>
</comment>
<reference evidence="1 2" key="1">
    <citation type="journal article" date="2018" name="New Phytol.">
        <title>Phylogenomics of Endogonaceae and evolution of mycorrhizas within Mucoromycota.</title>
        <authorList>
            <person name="Chang Y."/>
            <person name="Desiro A."/>
            <person name="Na H."/>
            <person name="Sandor L."/>
            <person name="Lipzen A."/>
            <person name="Clum A."/>
            <person name="Barry K."/>
            <person name="Grigoriev I.V."/>
            <person name="Martin F.M."/>
            <person name="Stajich J.E."/>
            <person name="Smith M.E."/>
            <person name="Bonito G."/>
            <person name="Spatafora J.W."/>
        </authorList>
    </citation>
    <scope>NUCLEOTIDE SEQUENCE [LARGE SCALE GENOMIC DNA]</scope>
    <source>
        <strain evidence="1 2">GMNB39</strain>
    </source>
</reference>
<evidence type="ECO:0000313" key="1">
    <source>
        <dbReference type="EMBL" id="RUP45303.1"/>
    </source>
</evidence>
<organism evidence="1 2">
    <name type="scientific">Jimgerdemannia flammicorona</name>
    <dbReference type="NCBI Taxonomy" id="994334"/>
    <lineage>
        <taxon>Eukaryota</taxon>
        <taxon>Fungi</taxon>
        <taxon>Fungi incertae sedis</taxon>
        <taxon>Mucoromycota</taxon>
        <taxon>Mucoromycotina</taxon>
        <taxon>Endogonomycetes</taxon>
        <taxon>Endogonales</taxon>
        <taxon>Endogonaceae</taxon>
        <taxon>Jimgerdemannia</taxon>
    </lineage>
</organism>
<sequence length="180" mass="20644">MESKKKKPLKRSEIVKRPTNLTLGAAMYLEDAVRLWDAYIWRWWFMCGMAIRLIRGPLFSGNKYNYLATASHVTTHRRVPNPETVGTPDQVLRQVPKSSFFSWWIRQVWNYANRRFSRHPDRGNTGIVLALICRRKGYRLIIADEPDDQLGQEKSAAAIRGRASADGAMQVRGTGFTSTT</sequence>